<keyword evidence="5" id="KW-0812">Transmembrane</keyword>
<accession>A0AAD5I7P2</accession>
<feature type="signal peptide" evidence="12">
    <location>
        <begin position="1"/>
        <end position="28"/>
    </location>
</feature>
<dbReference type="PANTHER" id="PTHR48052">
    <property type="entry name" value="UNNAMED PRODUCT"/>
    <property type="match status" value="1"/>
</dbReference>
<keyword evidence="6 12" id="KW-0732">Signal</keyword>
<feature type="domain" description="Leucine-rich repeat-containing N-terminal plant-type" evidence="13">
    <location>
        <begin position="35"/>
        <end position="74"/>
    </location>
</feature>
<dbReference type="Pfam" id="PF08263">
    <property type="entry name" value="LRRNT_2"/>
    <property type="match status" value="1"/>
</dbReference>
<keyword evidence="15" id="KW-1185">Reference proteome</keyword>
<evidence type="ECO:0000256" key="6">
    <source>
        <dbReference type="ARBA" id="ARBA00022729"/>
    </source>
</evidence>
<evidence type="ECO:0000256" key="12">
    <source>
        <dbReference type="SAM" id="SignalP"/>
    </source>
</evidence>
<dbReference type="PANTHER" id="PTHR48052:SF66">
    <property type="entry name" value="OS02G0610000 PROTEIN"/>
    <property type="match status" value="1"/>
</dbReference>
<organism evidence="14 15">
    <name type="scientific">Acer negundo</name>
    <name type="common">Box elder</name>
    <dbReference type="NCBI Taxonomy" id="4023"/>
    <lineage>
        <taxon>Eukaryota</taxon>
        <taxon>Viridiplantae</taxon>
        <taxon>Streptophyta</taxon>
        <taxon>Embryophyta</taxon>
        <taxon>Tracheophyta</taxon>
        <taxon>Spermatophyta</taxon>
        <taxon>Magnoliopsida</taxon>
        <taxon>eudicotyledons</taxon>
        <taxon>Gunneridae</taxon>
        <taxon>Pentapetalae</taxon>
        <taxon>rosids</taxon>
        <taxon>malvids</taxon>
        <taxon>Sapindales</taxon>
        <taxon>Sapindaceae</taxon>
        <taxon>Hippocastanoideae</taxon>
        <taxon>Acereae</taxon>
        <taxon>Acer</taxon>
    </lineage>
</organism>
<evidence type="ECO:0000256" key="10">
    <source>
        <dbReference type="ARBA" id="ARBA00023170"/>
    </source>
</evidence>
<proteinExistence type="inferred from homology"/>
<evidence type="ECO:0000256" key="7">
    <source>
        <dbReference type="ARBA" id="ARBA00022737"/>
    </source>
</evidence>
<dbReference type="Pfam" id="PF00560">
    <property type="entry name" value="LRR_1"/>
    <property type="match status" value="4"/>
</dbReference>
<dbReference type="GO" id="GO:0005886">
    <property type="term" value="C:plasma membrane"/>
    <property type="evidence" value="ECO:0007669"/>
    <property type="project" value="UniProtKB-SubCell"/>
</dbReference>
<reference evidence="14" key="2">
    <citation type="submission" date="2023-02" db="EMBL/GenBank/DDBJ databases">
        <authorList>
            <person name="Swenson N.G."/>
            <person name="Wegrzyn J.L."/>
            <person name="Mcevoy S.L."/>
        </authorList>
    </citation>
    <scope>NUCLEOTIDE SEQUENCE</scope>
    <source>
        <strain evidence="14">91603</strain>
        <tissue evidence="14">Leaf</tissue>
    </source>
</reference>
<keyword evidence="7" id="KW-0677">Repeat</keyword>
<evidence type="ECO:0000313" key="15">
    <source>
        <dbReference type="Proteomes" id="UP001064489"/>
    </source>
</evidence>
<evidence type="ECO:0000313" key="14">
    <source>
        <dbReference type="EMBL" id="KAI9154477.1"/>
    </source>
</evidence>
<dbReference type="FunFam" id="3.80.10.10:FF:000275">
    <property type="entry name" value="Leucine-rich repeat receptor-like protein kinase"/>
    <property type="match status" value="1"/>
</dbReference>
<keyword evidence="4" id="KW-0433">Leucine-rich repeat</keyword>
<dbReference type="SUPFAM" id="SSF52058">
    <property type="entry name" value="L domain-like"/>
    <property type="match status" value="1"/>
</dbReference>
<evidence type="ECO:0000256" key="1">
    <source>
        <dbReference type="ARBA" id="ARBA00004251"/>
    </source>
</evidence>
<gene>
    <name evidence="14" type="ORF">LWI28_026883</name>
</gene>
<dbReference type="InterPro" id="IPR001611">
    <property type="entry name" value="Leu-rich_rpt"/>
</dbReference>
<comment type="caution">
    <text evidence="14">The sequence shown here is derived from an EMBL/GenBank/DDBJ whole genome shotgun (WGS) entry which is preliminary data.</text>
</comment>
<evidence type="ECO:0000256" key="9">
    <source>
        <dbReference type="ARBA" id="ARBA00023136"/>
    </source>
</evidence>
<evidence type="ECO:0000256" key="2">
    <source>
        <dbReference type="ARBA" id="ARBA00009592"/>
    </source>
</evidence>
<keyword evidence="11" id="KW-0325">Glycoprotein</keyword>
<dbReference type="InterPro" id="IPR032675">
    <property type="entry name" value="LRR_dom_sf"/>
</dbReference>
<evidence type="ECO:0000259" key="13">
    <source>
        <dbReference type="Pfam" id="PF08263"/>
    </source>
</evidence>
<dbReference type="InterPro" id="IPR013210">
    <property type="entry name" value="LRR_N_plant-typ"/>
</dbReference>
<keyword evidence="8" id="KW-1133">Transmembrane helix</keyword>
<keyword evidence="3" id="KW-1003">Cell membrane</keyword>
<name>A0AAD5I7P2_ACENE</name>
<comment type="subcellular location">
    <subcellularLocation>
        <location evidence="1">Cell membrane</location>
        <topology evidence="1">Single-pass type I membrane protein</topology>
    </subcellularLocation>
</comment>
<keyword evidence="9" id="KW-0472">Membrane</keyword>
<dbReference type="AlphaFoldDB" id="A0AAD5I7P2"/>
<evidence type="ECO:0000256" key="5">
    <source>
        <dbReference type="ARBA" id="ARBA00022692"/>
    </source>
</evidence>
<evidence type="ECO:0000256" key="4">
    <source>
        <dbReference type="ARBA" id="ARBA00022614"/>
    </source>
</evidence>
<feature type="chain" id="PRO_5042290649" description="Leucine-rich repeat-containing N-terminal plant-type domain-containing protein" evidence="12">
    <location>
        <begin position="29"/>
        <end position="326"/>
    </location>
</feature>
<comment type="similarity">
    <text evidence="2">Belongs to the RLP family.</text>
</comment>
<reference evidence="14" key="1">
    <citation type="journal article" date="2022" name="Plant J.">
        <title>Strategies of tolerance reflected in two North American maple genomes.</title>
        <authorList>
            <person name="McEvoy S.L."/>
            <person name="Sezen U.U."/>
            <person name="Trouern-Trend A."/>
            <person name="McMahon S.M."/>
            <person name="Schaberg P.G."/>
            <person name="Yang J."/>
            <person name="Wegrzyn J.L."/>
            <person name="Swenson N.G."/>
        </authorList>
    </citation>
    <scope>NUCLEOTIDE SEQUENCE</scope>
    <source>
        <strain evidence="14">91603</strain>
    </source>
</reference>
<evidence type="ECO:0000256" key="8">
    <source>
        <dbReference type="ARBA" id="ARBA00022989"/>
    </source>
</evidence>
<dbReference type="Gene3D" id="3.80.10.10">
    <property type="entry name" value="Ribonuclease Inhibitor"/>
    <property type="match status" value="1"/>
</dbReference>
<protein>
    <recommendedName>
        <fullName evidence="13">Leucine-rich repeat-containing N-terminal plant-type domain-containing protein</fullName>
    </recommendedName>
</protein>
<dbReference type="EMBL" id="JAJSOW010000108">
    <property type="protein sequence ID" value="KAI9154477.1"/>
    <property type="molecule type" value="Genomic_DNA"/>
</dbReference>
<dbReference type="Proteomes" id="UP001064489">
    <property type="component" value="Chromosome 11"/>
</dbReference>
<evidence type="ECO:0000256" key="3">
    <source>
        <dbReference type="ARBA" id="ARBA00022475"/>
    </source>
</evidence>
<evidence type="ECO:0000256" key="11">
    <source>
        <dbReference type="ARBA" id="ARBA00023180"/>
    </source>
</evidence>
<keyword evidence="10" id="KW-0675">Receptor</keyword>
<sequence length="326" mass="36727">MEHHYYVNSGKFLLCFLHVLQLLWGTSGLDSAKIESDRLALLDFKSRIAQDPLQIMSSWNDSTSFCNWIGVECSPVDGRVAILNLESQKLVGSIPPSLGNLTCLTGFNLRHNNFRGQIPEEIGRIQGLQDLNLSHNYFGGEIPMNLTHCTGLKALDVRYNELVGRIPDCLSSLLQLEFLRLGGNYLTGIIPAWIGNFSSLKALSLTFDQKDDRYMAEPISVGLKGSIGYIPPEYMGDPSMFFEEENDEEISPNHKEEKEIISDNDPQGGIQSGEIEEHLVSVMRIGLACSTTSPRERMPMKDILKNLYAIRDSFLRSSNRNRRRLR</sequence>